<feature type="domain" description="NAD-dependent epimerase/dehydratase" evidence="2">
    <location>
        <begin position="5"/>
        <end position="271"/>
    </location>
</feature>
<dbReference type="SUPFAM" id="SSF51735">
    <property type="entry name" value="NAD(P)-binding Rossmann-fold domains"/>
    <property type="match status" value="1"/>
</dbReference>
<comment type="caution">
    <text evidence="3">The sequence shown here is derived from an EMBL/GenBank/DDBJ whole genome shotgun (WGS) entry which is preliminary data.</text>
</comment>
<reference evidence="3" key="1">
    <citation type="submission" date="2022-07" db="EMBL/GenBank/DDBJ databases">
        <title>Description and genome-wide analysis of Profundicola chukchiensis gen. nov., sp. nov., marine bacteria isolated from bottom sediments of the Chukchi Sea.</title>
        <authorList>
            <person name="Romanenko L."/>
            <person name="Otstavnykh N."/>
            <person name="Kurilenko V."/>
            <person name="Eremeev V."/>
            <person name="Velansky P."/>
            <person name="Mikhailov V."/>
            <person name="Isaeva M."/>
        </authorList>
    </citation>
    <scope>NUCLEOTIDE SEQUENCE</scope>
    <source>
        <strain evidence="3">KMM 9713</strain>
    </source>
</reference>
<dbReference type="Pfam" id="PF01370">
    <property type="entry name" value="Epimerase"/>
    <property type="match status" value="1"/>
</dbReference>
<dbReference type="EC" id="4.2.1.47" evidence="3"/>
<gene>
    <name evidence="3" type="ORF">NMK71_05970</name>
</gene>
<organism evidence="3 4">
    <name type="scientific">Profundicola chukchiensis</name>
    <dbReference type="NCBI Taxonomy" id="2961959"/>
    <lineage>
        <taxon>Bacteria</taxon>
        <taxon>Pseudomonadati</taxon>
        <taxon>Bacteroidota</taxon>
        <taxon>Flavobacteriia</taxon>
        <taxon>Flavobacteriales</taxon>
        <taxon>Weeksellaceae</taxon>
        <taxon>Profundicola</taxon>
    </lineage>
</organism>
<keyword evidence="4" id="KW-1185">Reference proteome</keyword>
<keyword evidence="1" id="KW-0520">NAD</keyword>
<accession>A0A9X4MW42</accession>
<dbReference type="Gene3D" id="3.90.25.10">
    <property type="entry name" value="UDP-galactose 4-epimerase, domain 1"/>
    <property type="match status" value="1"/>
</dbReference>
<dbReference type="RefSeq" id="WP_304420476.1">
    <property type="nucleotide sequence ID" value="NZ_JANCMU010000002.1"/>
</dbReference>
<evidence type="ECO:0000313" key="3">
    <source>
        <dbReference type="EMBL" id="MDG4945953.1"/>
    </source>
</evidence>
<dbReference type="Proteomes" id="UP001152599">
    <property type="component" value="Unassembled WGS sequence"/>
</dbReference>
<dbReference type="GO" id="GO:0008446">
    <property type="term" value="F:GDP-mannose 4,6-dehydratase activity"/>
    <property type="evidence" value="ECO:0007669"/>
    <property type="project" value="UniProtKB-EC"/>
</dbReference>
<dbReference type="InterPro" id="IPR036291">
    <property type="entry name" value="NAD(P)-bd_dom_sf"/>
</dbReference>
<proteinExistence type="predicted"/>
<evidence type="ECO:0000256" key="1">
    <source>
        <dbReference type="ARBA" id="ARBA00023027"/>
    </source>
</evidence>
<evidence type="ECO:0000313" key="4">
    <source>
        <dbReference type="Proteomes" id="UP001152599"/>
    </source>
</evidence>
<keyword evidence="3" id="KW-0456">Lyase</keyword>
<name>A0A9X4MW42_9FLAO</name>
<dbReference type="PANTHER" id="PTHR43574">
    <property type="entry name" value="EPIMERASE-RELATED"/>
    <property type="match status" value="1"/>
</dbReference>
<dbReference type="InterPro" id="IPR001509">
    <property type="entry name" value="Epimerase_deHydtase"/>
</dbReference>
<protein>
    <submittedName>
        <fullName evidence="3">GDP-mannose 4,6-dehydratase</fullName>
        <ecNumber evidence="3">4.2.1.47</ecNumber>
    </submittedName>
</protein>
<dbReference type="AlphaFoldDB" id="A0A9X4MW42"/>
<dbReference type="EMBL" id="JANCMU010000002">
    <property type="protein sequence ID" value="MDG4945953.1"/>
    <property type="molecule type" value="Genomic_DNA"/>
</dbReference>
<evidence type="ECO:0000259" key="2">
    <source>
        <dbReference type="Pfam" id="PF01370"/>
    </source>
</evidence>
<dbReference type="PRINTS" id="PR01713">
    <property type="entry name" value="NUCEPIMERASE"/>
</dbReference>
<dbReference type="Gene3D" id="3.40.50.720">
    <property type="entry name" value="NAD(P)-binding Rossmann-like Domain"/>
    <property type="match status" value="1"/>
</dbReference>
<sequence>MKKFLITGGAGFIGSHLVENLLNKGHQVVVVDNFHDFYNYKIKLKNLSEAVGVSLKLSHNNKIDDVAEFTKESTSADFKLIYGDIRDEGILGDLFETENFDMVVHLAALAGVRPSIENPIAYESVNVKGSMLLFEMCKKWNVKKFVCASSSSVYGNNAKVPFEETDIVDFAISPYAATKKSVEVLGHVYHSLYEIDMFQLRFFTVYGPRQRPDLAIHKFTRLIDQGKPIPFFGDGSTARDYTYIDDIMDGVLKSIDYLFENEKVYEIVNLGESQVVNLKQMLSTIETTLGKKAKINHLPMQPGDVNITNADISKAKKLIHYQPTTTFEEGIKKFVDWYNSETIS</sequence>